<dbReference type="Proteomes" id="UP000580043">
    <property type="component" value="Unassembled WGS sequence"/>
</dbReference>
<dbReference type="AlphaFoldDB" id="A0A848G544"/>
<protein>
    <submittedName>
        <fullName evidence="2">STAS domain-containing protein</fullName>
    </submittedName>
</protein>
<dbReference type="PANTHER" id="PTHR35849">
    <property type="entry name" value="BLR2341 PROTEIN"/>
    <property type="match status" value="1"/>
</dbReference>
<keyword evidence="3" id="KW-1185">Reference proteome</keyword>
<dbReference type="Gene3D" id="3.30.750.24">
    <property type="entry name" value="STAS domain"/>
    <property type="match status" value="1"/>
</dbReference>
<dbReference type="PANTHER" id="PTHR35849:SF2">
    <property type="entry name" value="BLR2341 PROTEIN"/>
    <property type="match status" value="1"/>
</dbReference>
<feature type="domain" description="STAS" evidence="1">
    <location>
        <begin position="1"/>
        <end position="101"/>
    </location>
</feature>
<dbReference type="InterPro" id="IPR058548">
    <property type="entry name" value="MlaB-like_STAS"/>
</dbReference>
<evidence type="ECO:0000313" key="2">
    <source>
        <dbReference type="EMBL" id="NML26312.1"/>
    </source>
</evidence>
<dbReference type="InterPro" id="IPR052746">
    <property type="entry name" value="MlaB_ABC_Transporter"/>
</dbReference>
<proteinExistence type="predicted"/>
<dbReference type="InterPro" id="IPR036513">
    <property type="entry name" value="STAS_dom_sf"/>
</dbReference>
<sequence length="101" mass="11170">MEKKMNVIRKAFHEDFTIYRVAELKPLLLDTVAEGERIELDLSGVEHMDSAGCQLLMLVKREASVAGKTLAIVAHSPAVQSLIEFYNLAAWFGDPLVVAAQ</sequence>
<accession>A0A848G544</accession>
<organism evidence="2 3">
    <name type="scientific">Zoogloea dura</name>
    <dbReference type="NCBI Taxonomy" id="2728840"/>
    <lineage>
        <taxon>Bacteria</taxon>
        <taxon>Pseudomonadati</taxon>
        <taxon>Pseudomonadota</taxon>
        <taxon>Betaproteobacteria</taxon>
        <taxon>Rhodocyclales</taxon>
        <taxon>Zoogloeaceae</taxon>
        <taxon>Zoogloea</taxon>
    </lineage>
</organism>
<name>A0A848G544_9RHOO</name>
<dbReference type="CDD" id="cd07043">
    <property type="entry name" value="STAS_anti-anti-sigma_factors"/>
    <property type="match status" value="1"/>
</dbReference>
<evidence type="ECO:0000259" key="1">
    <source>
        <dbReference type="PROSITE" id="PS50801"/>
    </source>
</evidence>
<dbReference type="SUPFAM" id="SSF52091">
    <property type="entry name" value="SpoIIaa-like"/>
    <property type="match status" value="1"/>
</dbReference>
<dbReference type="Pfam" id="PF13466">
    <property type="entry name" value="STAS_2"/>
    <property type="match status" value="1"/>
</dbReference>
<dbReference type="InterPro" id="IPR002645">
    <property type="entry name" value="STAS_dom"/>
</dbReference>
<comment type="caution">
    <text evidence="2">The sequence shown here is derived from an EMBL/GenBank/DDBJ whole genome shotgun (WGS) entry which is preliminary data.</text>
</comment>
<evidence type="ECO:0000313" key="3">
    <source>
        <dbReference type="Proteomes" id="UP000580043"/>
    </source>
</evidence>
<reference evidence="2 3" key="1">
    <citation type="submission" date="2020-04" db="EMBL/GenBank/DDBJ databases">
        <title>Zoogloea sp. G-4-1-14 isolated from soil.</title>
        <authorList>
            <person name="Dahal R.H."/>
        </authorList>
    </citation>
    <scope>NUCLEOTIDE SEQUENCE [LARGE SCALE GENOMIC DNA]</scope>
    <source>
        <strain evidence="2 3">G-4-1-14</strain>
    </source>
</reference>
<dbReference type="EMBL" id="JABBGA010000007">
    <property type="protein sequence ID" value="NML26312.1"/>
    <property type="molecule type" value="Genomic_DNA"/>
</dbReference>
<gene>
    <name evidence="2" type="ORF">HHL15_11215</name>
</gene>
<dbReference type="PROSITE" id="PS50801">
    <property type="entry name" value="STAS"/>
    <property type="match status" value="1"/>
</dbReference>